<evidence type="ECO:0000259" key="9">
    <source>
        <dbReference type="Pfam" id="PF07715"/>
    </source>
</evidence>
<keyword evidence="11" id="KW-1185">Reference proteome</keyword>
<evidence type="ECO:0000256" key="1">
    <source>
        <dbReference type="ARBA" id="ARBA00004571"/>
    </source>
</evidence>
<feature type="signal peptide" evidence="8">
    <location>
        <begin position="1"/>
        <end position="28"/>
    </location>
</feature>
<reference evidence="10 11" key="1">
    <citation type="submission" date="2024-01" db="EMBL/GenBank/DDBJ databases">
        <title>Niabella digestum sp. nov., isolated from waste digestion system.</title>
        <authorList>
            <person name="Zhang L."/>
        </authorList>
    </citation>
    <scope>NUCLEOTIDE SEQUENCE [LARGE SCALE GENOMIC DNA]</scope>
    <source>
        <strain evidence="10 11">A18</strain>
    </source>
</reference>
<gene>
    <name evidence="10" type="ORF">V2H41_04995</name>
</gene>
<keyword evidence="8" id="KW-0732">Signal</keyword>
<evidence type="ECO:0000256" key="6">
    <source>
        <dbReference type="ARBA" id="ARBA00023237"/>
    </source>
</evidence>
<feature type="chain" id="PRO_5045491219" evidence="8">
    <location>
        <begin position="29"/>
        <end position="943"/>
    </location>
</feature>
<sequence length="943" mass="105939">MTSYSFKTKQKYLVLLALCNLAIYIAIAQTPQNKNDDVINATYQRSFNEDSIVLLHKEMPKERLLQATATVYTPQLITTPAPSFLQALPGRLSGLYTRQRSGFQDTDNPTGIIDFKIRGQIPIILVDGVPRDFASIDPESIEAITILKDAPATVMYGQRSSKNIILVTTKRPTTQPFQMSVTAQRGIQDFLTRSKPLSAADYAILYNEARNNDGQLPVYSASDILAYQNGSDPLFHPDNDYKKYFLNKNAALDRYNVNIQSGNQIAAFYVALDYQREGGFFNTADINSYNTNTGTDRYIVRSNVKVQLNKSLNVGLNIFGRIQNANQPGATTTNVFNAITFTPANAYSIFNPDGSLGGNDNFSNNIYGMLNHSGYYKSTLRDLSSDIEITQKLDAWLKGLWIKGNLSYNNTVDQTVNRSKNFATYRLSIASGAPVYTQIGTNTNQPNTLSVDTRRTYTYSKLSMGYDKTNGRNAWNALLLADHQATTINLQLPATYTNIAANLAYSFDKKYFAEASVSYGGHNRYKPRKRFGLFYAGALGWDLSKEAFLSDAEWITQLKPRISYGLTGNANVGYYVYDQYYNYWGSTAAYYFGATPALARGFSELTLANPNATWEKAHKLNVGLDAIFFKNKLQLTTEYFNDTYFDLMQIRGNSISLLGQSYPQENIGKNRYSGFENSITWNSGNENAGYFITGNISILKSKVLFMDEVLRPYDYLKRTGLPVGQPFGYIAEGFYQSQEEIDNGPIVDGYLPKPGDIKYKDLNNDGYIDQFDETAIGTKKPLLYYGATAGFNYKGFNLSISIQGMANNEIVVSNSYNSTTSSLEYEFQGGTTGQLFEHHLGRWTPANATSATYPRLTLGGNPNNHRASTFWVRKMDYLRIHNVDIGYVLPARLTQKLKLDAVRIFVNGFNLYSFDSQNYLDPESYNSIFPLRRTYNFGINIKI</sequence>
<comment type="similarity">
    <text evidence="7">Belongs to the TonB-dependent receptor family.</text>
</comment>
<dbReference type="EMBL" id="JAZGLY010000002">
    <property type="protein sequence ID" value="MEE6186626.1"/>
    <property type="molecule type" value="Genomic_DNA"/>
</dbReference>
<dbReference type="PROSITE" id="PS52016">
    <property type="entry name" value="TONB_DEPENDENT_REC_3"/>
    <property type="match status" value="1"/>
</dbReference>
<evidence type="ECO:0000256" key="8">
    <source>
        <dbReference type="SAM" id="SignalP"/>
    </source>
</evidence>
<dbReference type="InterPro" id="IPR023996">
    <property type="entry name" value="TonB-dep_OMP_SusC/RagA"/>
</dbReference>
<evidence type="ECO:0000313" key="11">
    <source>
        <dbReference type="Proteomes" id="UP001357452"/>
    </source>
</evidence>
<dbReference type="InterPro" id="IPR037066">
    <property type="entry name" value="Plug_dom_sf"/>
</dbReference>
<accession>A0ABU7RF47</accession>
<protein>
    <submittedName>
        <fullName evidence="10">SusC/RagA family TonB-linked outer membrane protein</fullName>
    </submittedName>
</protein>
<dbReference type="Proteomes" id="UP001357452">
    <property type="component" value="Unassembled WGS sequence"/>
</dbReference>
<dbReference type="Gene3D" id="2.170.130.10">
    <property type="entry name" value="TonB-dependent receptor, plug domain"/>
    <property type="match status" value="1"/>
</dbReference>
<proteinExistence type="inferred from homology"/>
<dbReference type="InterPro" id="IPR012910">
    <property type="entry name" value="Plug_dom"/>
</dbReference>
<comment type="subcellular location">
    <subcellularLocation>
        <location evidence="1 7">Cell outer membrane</location>
        <topology evidence="1 7">Multi-pass membrane protein</topology>
    </subcellularLocation>
</comment>
<evidence type="ECO:0000256" key="5">
    <source>
        <dbReference type="ARBA" id="ARBA00023136"/>
    </source>
</evidence>
<dbReference type="Gene3D" id="2.40.170.20">
    <property type="entry name" value="TonB-dependent receptor, beta-barrel domain"/>
    <property type="match status" value="1"/>
</dbReference>
<evidence type="ECO:0000256" key="3">
    <source>
        <dbReference type="ARBA" id="ARBA00022452"/>
    </source>
</evidence>
<keyword evidence="4 7" id="KW-0812">Transmembrane</keyword>
<evidence type="ECO:0000256" key="4">
    <source>
        <dbReference type="ARBA" id="ARBA00022692"/>
    </source>
</evidence>
<dbReference type="SUPFAM" id="SSF56935">
    <property type="entry name" value="Porins"/>
    <property type="match status" value="1"/>
</dbReference>
<name>A0ABU7RF47_9BACT</name>
<dbReference type="NCBIfam" id="TIGR04056">
    <property type="entry name" value="OMP_RagA_SusC"/>
    <property type="match status" value="1"/>
</dbReference>
<evidence type="ECO:0000256" key="7">
    <source>
        <dbReference type="PROSITE-ProRule" id="PRU01360"/>
    </source>
</evidence>
<keyword evidence="2 7" id="KW-0813">Transport</keyword>
<comment type="caution">
    <text evidence="10">The sequence shown here is derived from an EMBL/GenBank/DDBJ whole genome shotgun (WGS) entry which is preliminary data.</text>
</comment>
<feature type="domain" description="TonB-dependent receptor plug" evidence="9">
    <location>
        <begin position="66"/>
        <end position="160"/>
    </location>
</feature>
<keyword evidence="5 7" id="KW-0472">Membrane</keyword>
<keyword evidence="6 7" id="KW-0998">Cell outer membrane</keyword>
<evidence type="ECO:0000256" key="2">
    <source>
        <dbReference type="ARBA" id="ARBA00022448"/>
    </source>
</evidence>
<keyword evidence="3 7" id="KW-1134">Transmembrane beta strand</keyword>
<dbReference type="InterPro" id="IPR039426">
    <property type="entry name" value="TonB-dep_rcpt-like"/>
</dbReference>
<organism evidence="10 11">
    <name type="scientific">Niabella digestorum</name>
    <dbReference type="NCBI Taxonomy" id="3117701"/>
    <lineage>
        <taxon>Bacteria</taxon>
        <taxon>Pseudomonadati</taxon>
        <taxon>Bacteroidota</taxon>
        <taxon>Chitinophagia</taxon>
        <taxon>Chitinophagales</taxon>
        <taxon>Chitinophagaceae</taxon>
        <taxon>Niabella</taxon>
    </lineage>
</organism>
<dbReference type="Pfam" id="PF07715">
    <property type="entry name" value="Plug"/>
    <property type="match status" value="1"/>
</dbReference>
<dbReference type="InterPro" id="IPR036942">
    <property type="entry name" value="Beta-barrel_TonB_sf"/>
</dbReference>
<dbReference type="RefSeq" id="WP_330974033.1">
    <property type="nucleotide sequence ID" value="NZ_JAZGLY010000002.1"/>
</dbReference>
<evidence type="ECO:0000313" key="10">
    <source>
        <dbReference type="EMBL" id="MEE6186626.1"/>
    </source>
</evidence>